<feature type="compositionally biased region" description="Basic and acidic residues" evidence="1">
    <location>
        <begin position="662"/>
        <end position="678"/>
    </location>
</feature>
<feature type="compositionally biased region" description="Pro residues" evidence="1">
    <location>
        <begin position="322"/>
        <end position="336"/>
    </location>
</feature>
<dbReference type="InterPro" id="IPR013761">
    <property type="entry name" value="SAM/pointed_sf"/>
</dbReference>
<dbReference type="SUPFAM" id="SSF47769">
    <property type="entry name" value="SAM/Pointed domain"/>
    <property type="match status" value="2"/>
</dbReference>
<feature type="domain" description="SAM" evidence="2">
    <location>
        <begin position="909"/>
        <end position="975"/>
    </location>
</feature>
<feature type="compositionally biased region" description="Basic and acidic residues" evidence="1">
    <location>
        <begin position="889"/>
        <end position="899"/>
    </location>
</feature>
<feature type="compositionally biased region" description="Pro residues" evidence="1">
    <location>
        <begin position="840"/>
        <end position="853"/>
    </location>
</feature>
<protein>
    <recommendedName>
        <fullName evidence="2">SAM domain-containing protein</fullName>
    </recommendedName>
</protein>
<organism evidence="3 4">
    <name type="scientific">Steinernema hermaphroditum</name>
    <dbReference type="NCBI Taxonomy" id="289476"/>
    <lineage>
        <taxon>Eukaryota</taxon>
        <taxon>Metazoa</taxon>
        <taxon>Ecdysozoa</taxon>
        <taxon>Nematoda</taxon>
        <taxon>Chromadorea</taxon>
        <taxon>Rhabditida</taxon>
        <taxon>Tylenchina</taxon>
        <taxon>Panagrolaimomorpha</taxon>
        <taxon>Strongyloidoidea</taxon>
        <taxon>Steinernematidae</taxon>
        <taxon>Steinernema</taxon>
    </lineage>
</organism>
<feature type="region of interest" description="Disordered" evidence="1">
    <location>
        <begin position="799"/>
        <end position="899"/>
    </location>
</feature>
<dbReference type="SMART" id="SM00454">
    <property type="entry name" value="SAM"/>
    <property type="match status" value="2"/>
</dbReference>
<dbReference type="InterPro" id="IPR001660">
    <property type="entry name" value="SAM"/>
</dbReference>
<dbReference type="Proteomes" id="UP001175271">
    <property type="component" value="Unassembled WGS sequence"/>
</dbReference>
<comment type="caution">
    <text evidence="3">The sequence shown here is derived from an EMBL/GenBank/DDBJ whole genome shotgun (WGS) entry which is preliminary data.</text>
</comment>
<feature type="compositionally biased region" description="Pro residues" evidence="1">
    <location>
        <begin position="45"/>
        <end position="60"/>
    </location>
</feature>
<accession>A0AA39HJ59</accession>
<feature type="compositionally biased region" description="Basic and acidic residues" evidence="1">
    <location>
        <begin position="731"/>
        <end position="744"/>
    </location>
</feature>
<feature type="compositionally biased region" description="Polar residues" evidence="1">
    <location>
        <begin position="212"/>
        <end position="243"/>
    </location>
</feature>
<evidence type="ECO:0000313" key="4">
    <source>
        <dbReference type="Proteomes" id="UP001175271"/>
    </source>
</evidence>
<feature type="domain" description="SAM" evidence="2">
    <location>
        <begin position="999"/>
        <end position="1068"/>
    </location>
</feature>
<feature type="compositionally biased region" description="Basic and acidic residues" evidence="1">
    <location>
        <begin position="618"/>
        <end position="631"/>
    </location>
</feature>
<dbReference type="Gene3D" id="1.10.150.50">
    <property type="entry name" value="Transcription Factor, Ets-1"/>
    <property type="match status" value="2"/>
</dbReference>
<evidence type="ECO:0000259" key="2">
    <source>
        <dbReference type="SMART" id="SM00454"/>
    </source>
</evidence>
<feature type="region of interest" description="Disordered" evidence="1">
    <location>
        <begin position="212"/>
        <end position="348"/>
    </location>
</feature>
<evidence type="ECO:0000313" key="3">
    <source>
        <dbReference type="EMBL" id="KAK0406836.1"/>
    </source>
</evidence>
<sequence>MSTADEENPPGDDGPPALVIAEESPAGDDESDAPSPVVMASSTTPPLPPSPAPALSPPPTLQLEQPPKSTSIFPPAPPPAALFQIPTTIVSAPKVPLPTTSKLSEKVAQLRQKAPTVSHSSPIASPPPQIVSSPGLTAPTVTVASKVPITSAGLSTAPQTVPLVAKPLQTAPVLARQLQTPATPVKPPQTTPVSSAPVLPVSIKPAVVLNAPPQTATVPSKPPQTSTSSLKPSSTAPLLSKPQTPVAKSPSAPAAPPTLAPKKPQAPAPSAPSAPPTLTAQSKPPVLSPAASAPQLAPANPLPPPKDRPKARARRPRAPKQPAGPPQPPVMLPPQPNQQGGAIPMFNDPQMTSLLNMIYTAKAPQTASMPGHVKIAPRPPKLPPNFPLMPINMAQFYGPTTSFSGIDMHHLITPQQPQQQPSGSGMQQAPTFQVSVPMNAPPVLVNSAAAVEQRRGPLITEIDEAEGDEPPQLTSEVDDEVQTARYSSEASTALAVEAALSKGVHKQTYPIFHFIDGLVIEEGPTSFKFDDDMSDLDDFEEEETDSEAEEAAITSALVEAIESRLHINGVKISARAITSAMDPHELAARVLPGPSGVVVKEVAKGGEASGSKKKSPHSKKEDKKITPPVKEKVRKRRSKKTDELQKLLNMDFGPGEAPFKTTSKDEYMREMKKADTTPRRAAAVAAKKNMESMEVEERPQKSADDPPPPKRAAAVAARKSFEALEEELEGEKEVRGPMDLRPPPKVDTTIGMPRSAFDMPSETYCLHCRKSLRDRCYTRHPQYCSKTCRKQYRRGTALLRREASSPRPRTPVLPMQLKTSPKSPLPTPPPPNILHDLPVPMAPTPTRSVPPEPVHPETPKTSQAPPPQSTTPEAPKLQPSTSTAPPVDKIQKTPETEQAAKRAIDIEAAMNWTVDEVCQFALKATNQENCVQFFREHLFDGRAFLLLPNECLKNYPIKLGPKLKIDNLLNSLRPLLAETHVSSIQKRGPEVDELMKRPLDSWTHENVEVWATKVTGSAEIGEYFRNEEVDGSALLCLFSSEDQLADKLSTKRGPWLNLNNALNELKNAQAK</sequence>
<reference evidence="3" key="1">
    <citation type="submission" date="2023-06" db="EMBL/GenBank/DDBJ databases">
        <title>Genomic analysis of the entomopathogenic nematode Steinernema hermaphroditum.</title>
        <authorList>
            <person name="Schwarz E.M."/>
            <person name="Heppert J.K."/>
            <person name="Baniya A."/>
            <person name="Schwartz H.T."/>
            <person name="Tan C.-H."/>
            <person name="Antoshechkin I."/>
            <person name="Sternberg P.W."/>
            <person name="Goodrich-Blair H."/>
            <person name="Dillman A.R."/>
        </authorList>
    </citation>
    <scope>NUCLEOTIDE SEQUENCE</scope>
    <source>
        <strain evidence="3">PS9179</strain>
        <tissue evidence="3">Whole animal</tissue>
    </source>
</reference>
<feature type="region of interest" description="Disordered" evidence="1">
    <location>
        <begin position="603"/>
        <end position="754"/>
    </location>
</feature>
<dbReference type="EMBL" id="JAUCMV010000004">
    <property type="protein sequence ID" value="KAK0406836.1"/>
    <property type="molecule type" value="Genomic_DNA"/>
</dbReference>
<feature type="compositionally biased region" description="Basic and acidic residues" evidence="1">
    <location>
        <begin position="688"/>
        <end position="708"/>
    </location>
</feature>
<name>A0AA39HJ59_9BILA</name>
<feature type="region of interest" description="Disordered" evidence="1">
    <location>
        <begin position="1"/>
        <end position="82"/>
    </location>
</feature>
<feature type="compositionally biased region" description="Pro residues" evidence="1">
    <location>
        <begin position="253"/>
        <end position="275"/>
    </location>
</feature>
<gene>
    <name evidence="3" type="ORF">QR680_018837</name>
</gene>
<proteinExistence type="predicted"/>
<evidence type="ECO:0000256" key="1">
    <source>
        <dbReference type="SAM" id="MobiDB-lite"/>
    </source>
</evidence>
<feature type="compositionally biased region" description="Low complexity" evidence="1">
    <location>
        <begin position="276"/>
        <end position="299"/>
    </location>
</feature>
<dbReference type="AlphaFoldDB" id="A0AA39HJ59"/>
<keyword evidence="4" id="KW-1185">Reference proteome</keyword>
<feature type="compositionally biased region" description="Pro residues" evidence="1">
    <location>
        <begin position="823"/>
        <end position="832"/>
    </location>
</feature>
<feature type="compositionally biased region" description="Acidic residues" evidence="1">
    <location>
        <begin position="1"/>
        <end position="10"/>
    </location>
</feature>
<feature type="region of interest" description="Disordered" evidence="1">
    <location>
        <begin position="107"/>
        <end position="132"/>
    </location>
</feature>